<keyword evidence="3" id="KW-1185">Reference proteome</keyword>
<organism evidence="2 3">
    <name type="scientific">Luteibacter sahnii</name>
    <dbReference type="NCBI Taxonomy" id="3021977"/>
    <lineage>
        <taxon>Bacteria</taxon>
        <taxon>Pseudomonadati</taxon>
        <taxon>Pseudomonadota</taxon>
        <taxon>Gammaproteobacteria</taxon>
        <taxon>Lysobacterales</taxon>
        <taxon>Rhodanobacteraceae</taxon>
        <taxon>Luteibacter</taxon>
    </lineage>
</organism>
<dbReference type="Proteomes" id="UP001528850">
    <property type="component" value="Unassembled WGS sequence"/>
</dbReference>
<dbReference type="InterPro" id="IPR001962">
    <property type="entry name" value="Asn_synthase"/>
</dbReference>
<protein>
    <submittedName>
        <fullName evidence="2">Asparagine synthase-related protein</fullName>
    </submittedName>
</protein>
<dbReference type="Pfam" id="PF00733">
    <property type="entry name" value="Asn_synthase"/>
    <property type="match status" value="1"/>
</dbReference>
<evidence type="ECO:0000259" key="1">
    <source>
        <dbReference type="Pfam" id="PF00733"/>
    </source>
</evidence>
<feature type="domain" description="Asparagine synthetase" evidence="1">
    <location>
        <begin position="205"/>
        <end position="343"/>
    </location>
</feature>
<evidence type="ECO:0000313" key="3">
    <source>
        <dbReference type="Proteomes" id="UP001528850"/>
    </source>
</evidence>
<comment type="caution">
    <text evidence="2">The sequence shown here is derived from an EMBL/GenBank/DDBJ whole genome shotgun (WGS) entry which is preliminary data.</text>
</comment>
<dbReference type="SUPFAM" id="SSF52402">
    <property type="entry name" value="Adenine nucleotide alpha hydrolases-like"/>
    <property type="match status" value="1"/>
</dbReference>
<name>A0ABT6BFK9_9GAMM</name>
<dbReference type="EMBL" id="JARJJS010000003">
    <property type="protein sequence ID" value="MDF4025977.1"/>
    <property type="molecule type" value="Genomic_DNA"/>
</dbReference>
<reference evidence="2 3" key="1">
    <citation type="journal article" date="2024" name="Curr. Microbiol.">
        <title>Luteibacter sahnii sp. nov., A Novel Yellow-Colored Xanthomonadin Pigment Producing Probiotic Bacterium from Healthy Rice Seed Microbiome.</title>
        <authorList>
            <person name="Jaiswal G."/>
            <person name="Rana R."/>
            <person name="Nayak P.K."/>
            <person name="Chouhan R."/>
            <person name="Gandhi S.G."/>
            <person name="Patel H.K."/>
            <person name="Patil P.B."/>
        </authorList>
    </citation>
    <scope>NUCLEOTIDE SEQUENCE [LARGE SCALE GENOMIC DNA]</scope>
    <source>
        <strain evidence="2 3">PPL201</strain>
    </source>
</reference>
<accession>A0ABT6BFK9</accession>
<dbReference type="InterPro" id="IPR014729">
    <property type="entry name" value="Rossmann-like_a/b/a_fold"/>
</dbReference>
<proteinExistence type="predicted"/>
<sequence>MIKAQIALSDLSFDPAWVDGGVSVGASHLRPHAHPMLESLFVRGAGRWFVVVRERQATGRVATDAVNVVDGVDDAAFHELYQASLLWPLDYLMVEVAQAGQRVRVRAGLLGSVPVYARVLDDRITLSWDAADFADRPAFIDLEIASHQLALHTMYAARQLYTGVVMLTERASMHVEPGRARFRYPDAVAAAEPAADDGEDTLARFADALQRVVSMRPWAEGRTSLELSGGMDSATVATALTRRHANIDSKGILLQGAVRAPQVTRRSLIVERLGLADRTVDIDDYPPGLDLSPPPEPYGFSREFYLEACSALWTTARERGRDVLFTGIGGDELFPAYVGELSERTANGPVWARDARSYAEGLMTPRALGAARSRPMFDAPASPVPVTSLLAHACRAPDLLKHGQWPVNPLSDPHLAAFCHRLPKRSREGREVMRRYLDMHLGPDVFPKGYMKETFADVLPPLVAKHAKAIATQLRDCALADLGLVDRDAAIALLDTIVQTRAHPATSAFASFLWLERCARQASG</sequence>
<dbReference type="Gene3D" id="3.40.50.620">
    <property type="entry name" value="HUPs"/>
    <property type="match status" value="1"/>
</dbReference>
<gene>
    <name evidence="2" type="ORF">P3W24_13445</name>
</gene>
<evidence type="ECO:0000313" key="2">
    <source>
        <dbReference type="EMBL" id="MDF4025977.1"/>
    </source>
</evidence>